<feature type="transmembrane region" description="Helical" evidence="8">
    <location>
        <begin position="249"/>
        <end position="267"/>
    </location>
</feature>
<keyword evidence="5 8" id="KW-1133">Transmembrane helix</keyword>
<feature type="transmembrane region" description="Helical" evidence="8">
    <location>
        <begin position="279"/>
        <end position="295"/>
    </location>
</feature>
<evidence type="ECO:0000256" key="4">
    <source>
        <dbReference type="ARBA" id="ARBA00022692"/>
    </source>
</evidence>
<dbReference type="InterPro" id="IPR036259">
    <property type="entry name" value="MFS_trans_sf"/>
</dbReference>
<feature type="transmembrane region" description="Helical" evidence="8">
    <location>
        <begin position="315"/>
        <end position="340"/>
    </location>
</feature>
<evidence type="ECO:0000256" key="6">
    <source>
        <dbReference type="ARBA" id="ARBA00023136"/>
    </source>
</evidence>
<feature type="transmembrane region" description="Helical" evidence="8">
    <location>
        <begin position="346"/>
        <end position="369"/>
    </location>
</feature>
<feature type="transmembrane region" description="Helical" evidence="8">
    <location>
        <begin position="412"/>
        <end position="432"/>
    </location>
</feature>
<dbReference type="Pfam" id="PF07690">
    <property type="entry name" value="MFS_1"/>
    <property type="match status" value="1"/>
</dbReference>
<organism evidence="10 11">
    <name type="scientific">Nocardioides panacisoli</name>
    <dbReference type="NCBI Taxonomy" id="627624"/>
    <lineage>
        <taxon>Bacteria</taxon>
        <taxon>Bacillati</taxon>
        <taxon>Actinomycetota</taxon>
        <taxon>Actinomycetes</taxon>
        <taxon>Propionibacteriales</taxon>
        <taxon>Nocardioidaceae</taxon>
        <taxon>Nocardioides</taxon>
    </lineage>
</organism>
<feature type="region of interest" description="Disordered" evidence="7">
    <location>
        <begin position="1"/>
        <end position="49"/>
    </location>
</feature>
<sequence>MDTAGNPSAGPTRPKENPMSTELHHTPPAPPAHDPAGNTAPHHGQESSAPRRPWTVLALMLAAQVMVVLDVSVVNVALPSIAADLQLSSGDYQWTVSAYVLLSGGFLLLGGRMADLFDRRRMFLTGLAVFTLGSLCSGLAGSALMLILSRGAQGAGAAMLTPAAMSIVMTSYAGRQRATALAMWGTVASMGIAAGVLFGGILTTVFDWRAVFFINVPVGAAVLAGVLAKVRAMPGTTTHGARGAKRLDVSGALTLVTGLLALVYAVGSTTSHGWTAPQTLIAAAAAAVLLAAFVVNERKVAAPIVPPTTWRIRSLVSASIVMAGVTGAVVGAIFLSSLYLQQVLGASALVAGLEFLPLAAFITASAAIASKALPHLGAKRLILIGLVIAAAGALVLATVGSGSSYLTDVLPGFALLGLGVGPMFVAISVAAMSDVPQEQSGMASGLLMTGHEIGAALGVAALTAIAGDLTTQAGIVHGAQDAFLAIAIGLGALLLPTSLLPAHDPGAAAAAGHGHGHGH</sequence>
<keyword evidence="6 8" id="KW-0472">Membrane</keyword>
<dbReference type="InterPro" id="IPR011701">
    <property type="entry name" value="MFS"/>
</dbReference>
<feature type="transmembrane region" description="Helical" evidence="8">
    <location>
        <begin position="56"/>
        <end position="82"/>
    </location>
</feature>
<proteinExistence type="predicted"/>
<dbReference type="PRINTS" id="PR01036">
    <property type="entry name" value="TCRTETB"/>
</dbReference>
<name>A0ABP7HPI4_9ACTN</name>
<dbReference type="SUPFAM" id="SSF103473">
    <property type="entry name" value="MFS general substrate transporter"/>
    <property type="match status" value="1"/>
</dbReference>
<dbReference type="PANTHER" id="PTHR42718:SF46">
    <property type="entry name" value="BLR6921 PROTEIN"/>
    <property type="match status" value="1"/>
</dbReference>
<keyword evidence="11" id="KW-1185">Reference proteome</keyword>
<feature type="transmembrane region" description="Helical" evidence="8">
    <location>
        <begin position="94"/>
        <end position="111"/>
    </location>
</feature>
<dbReference type="CDD" id="cd17321">
    <property type="entry name" value="MFS_MMR_MDR_like"/>
    <property type="match status" value="1"/>
</dbReference>
<evidence type="ECO:0000256" key="3">
    <source>
        <dbReference type="ARBA" id="ARBA00022475"/>
    </source>
</evidence>
<evidence type="ECO:0000259" key="9">
    <source>
        <dbReference type="PROSITE" id="PS50850"/>
    </source>
</evidence>
<feature type="transmembrane region" description="Helical" evidence="8">
    <location>
        <begin position="154"/>
        <end position="174"/>
    </location>
</feature>
<comment type="caution">
    <text evidence="10">The sequence shown here is derived from an EMBL/GenBank/DDBJ whole genome shotgun (WGS) entry which is preliminary data.</text>
</comment>
<evidence type="ECO:0000256" key="5">
    <source>
        <dbReference type="ARBA" id="ARBA00022989"/>
    </source>
</evidence>
<dbReference type="EMBL" id="BAABAH010000001">
    <property type="protein sequence ID" value="GAA3801203.1"/>
    <property type="molecule type" value="Genomic_DNA"/>
</dbReference>
<reference evidence="11" key="1">
    <citation type="journal article" date="2019" name="Int. J. Syst. Evol. Microbiol.">
        <title>The Global Catalogue of Microorganisms (GCM) 10K type strain sequencing project: providing services to taxonomists for standard genome sequencing and annotation.</title>
        <authorList>
            <consortium name="The Broad Institute Genomics Platform"/>
            <consortium name="The Broad Institute Genome Sequencing Center for Infectious Disease"/>
            <person name="Wu L."/>
            <person name="Ma J."/>
        </authorList>
    </citation>
    <scope>NUCLEOTIDE SEQUENCE [LARGE SCALE GENOMIC DNA]</scope>
    <source>
        <strain evidence="11">JCM 16953</strain>
    </source>
</reference>
<comment type="subcellular location">
    <subcellularLocation>
        <location evidence="1">Cell membrane</location>
        <topology evidence="1">Multi-pass membrane protein</topology>
    </subcellularLocation>
</comment>
<accession>A0ABP7HPI4</accession>
<keyword evidence="4 8" id="KW-0812">Transmembrane</keyword>
<evidence type="ECO:0000256" key="7">
    <source>
        <dbReference type="SAM" id="MobiDB-lite"/>
    </source>
</evidence>
<evidence type="ECO:0000313" key="10">
    <source>
        <dbReference type="EMBL" id="GAA3801203.1"/>
    </source>
</evidence>
<keyword evidence="2" id="KW-0813">Transport</keyword>
<evidence type="ECO:0000256" key="8">
    <source>
        <dbReference type="SAM" id="Phobius"/>
    </source>
</evidence>
<gene>
    <name evidence="10" type="ORF">GCM10022242_00170</name>
</gene>
<feature type="transmembrane region" description="Helical" evidence="8">
    <location>
        <begin position="482"/>
        <end position="500"/>
    </location>
</feature>
<keyword evidence="3" id="KW-1003">Cell membrane</keyword>
<dbReference type="Gene3D" id="1.20.1720.10">
    <property type="entry name" value="Multidrug resistance protein D"/>
    <property type="match status" value="1"/>
</dbReference>
<evidence type="ECO:0000256" key="2">
    <source>
        <dbReference type="ARBA" id="ARBA00022448"/>
    </source>
</evidence>
<feature type="transmembrane region" description="Helical" evidence="8">
    <location>
        <begin position="208"/>
        <end position="228"/>
    </location>
</feature>
<feature type="domain" description="Major facilitator superfamily (MFS) profile" evidence="9">
    <location>
        <begin position="56"/>
        <end position="504"/>
    </location>
</feature>
<dbReference type="PROSITE" id="PS50850">
    <property type="entry name" value="MFS"/>
    <property type="match status" value="1"/>
</dbReference>
<evidence type="ECO:0000256" key="1">
    <source>
        <dbReference type="ARBA" id="ARBA00004651"/>
    </source>
</evidence>
<dbReference type="PANTHER" id="PTHR42718">
    <property type="entry name" value="MAJOR FACILITATOR SUPERFAMILY MULTIDRUG TRANSPORTER MFSC"/>
    <property type="match status" value="1"/>
</dbReference>
<dbReference type="InterPro" id="IPR020846">
    <property type="entry name" value="MFS_dom"/>
</dbReference>
<feature type="transmembrane region" description="Helical" evidence="8">
    <location>
        <begin position="381"/>
        <end position="400"/>
    </location>
</feature>
<protein>
    <submittedName>
        <fullName evidence="10">DHA2 family efflux MFS transporter permease subunit</fullName>
    </submittedName>
</protein>
<evidence type="ECO:0000313" key="11">
    <source>
        <dbReference type="Proteomes" id="UP001501821"/>
    </source>
</evidence>
<feature type="transmembrane region" description="Helical" evidence="8">
    <location>
        <begin position="123"/>
        <end position="148"/>
    </location>
</feature>
<feature type="transmembrane region" description="Helical" evidence="8">
    <location>
        <begin position="453"/>
        <end position="476"/>
    </location>
</feature>
<dbReference type="Proteomes" id="UP001501821">
    <property type="component" value="Unassembled WGS sequence"/>
</dbReference>
<feature type="transmembrane region" description="Helical" evidence="8">
    <location>
        <begin position="181"/>
        <end position="202"/>
    </location>
</feature>
<dbReference type="Gene3D" id="1.20.1250.20">
    <property type="entry name" value="MFS general substrate transporter like domains"/>
    <property type="match status" value="1"/>
</dbReference>